<comment type="caution">
    <text evidence="3">The sequence shown here is derived from an EMBL/GenBank/DDBJ whole genome shotgun (WGS) entry which is preliminary data.</text>
</comment>
<protein>
    <submittedName>
        <fullName evidence="3">Uncharacterized protein</fullName>
    </submittedName>
</protein>
<dbReference type="Proteomes" id="UP000563426">
    <property type="component" value="Unassembled WGS sequence"/>
</dbReference>
<evidence type="ECO:0000313" key="3">
    <source>
        <dbReference type="EMBL" id="NOK39398.1"/>
    </source>
</evidence>
<feature type="region of interest" description="Disordered" evidence="1">
    <location>
        <begin position="82"/>
        <end position="163"/>
    </location>
</feature>
<evidence type="ECO:0000313" key="4">
    <source>
        <dbReference type="Proteomes" id="UP000563426"/>
    </source>
</evidence>
<gene>
    <name evidence="3" type="ORF">HMI49_40135</name>
</gene>
<sequence>MRPHAGLDAATAGPRTAPLPAQPLARPRPKWPVAVAVGLAVIIAFAVAFFWKGAGTPPPTVAVLNPPAPIAAPPVVAPPVTAAAQPVEQKQPVEPPVAPEGQPPQQQTAPEEKRPSVEPTDPPAVTTRTKAPRGGGAPESMPDSVREDLASAQKALDASNTSEALRHIRRSQRTKITGLSFSLLTRVYCQQHDLANARAQWTRVPATERPRVRQYCSQYDIDL</sequence>
<organism evidence="3 4">
    <name type="scientific">Corallococcus exercitus</name>
    <dbReference type="NCBI Taxonomy" id="2316736"/>
    <lineage>
        <taxon>Bacteria</taxon>
        <taxon>Pseudomonadati</taxon>
        <taxon>Myxococcota</taxon>
        <taxon>Myxococcia</taxon>
        <taxon>Myxococcales</taxon>
        <taxon>Cystobacterineae</taxon>
        <taxon>Myxococcaceae</taxon>
        <taxon>Corallococcus</taxon>
    </lineage>
</organism>
<feature type="transmembrane region" description="Helical" evidence="2">
    <location>
        <begin position="31"/>
        <end position="51"/>
    </location>
</feature>
<name>A0A7Y4NXH1_9BACT</name>
<feature type="region of interest" description="Disordered" evidence="1">
    <location>
        <begin position="1"/>
        <end position="26"/>
    </location>
</feature>
<keyword evidence="4" id="KW-1185">Reference proteome</keyword>
<feature type="compositionally biased region" description="Low complexity" evidence="1">
    <location>
        <begin position="82"/>
        <end position="92"/>
    </location>
</feature>
<feature type="compositionally biased region" description="Pro residues" evidence="1">
    <location>
        <begin position="93"/>
        <end position="102"/>
    </location>
</feature>
<reference evidence="3 4" key="1">
    <citation type="submission" date="2020-05" db="EMBL/GenBank/DDBJ databases">
        <authorList>
            <person name="Whitworth D."/>
        </authorList>
    </citation>
    <scope>NUCLEOTIDE SEQUENCE [LARGE SCALE GENOMIC DNA]</scope>
    <source>
        <strain evidence="3 4">AB043B</strain>
    </source>
</reference>
<evidence type="ECO:0000256" key="1">
    <source>
        <dbReference type="SAM" id="MobiDB-lite"/>
    </source>
</evidence>
<feature type="compositionally biased region" description="Low complexity" evidence="1">
    <location>
        <begin position="14"/>
        <end position="25"/>
    </location>
</feature>
<accession>A0A7Y4NXH1</accession>
<dbReference type="AlphaFoldDB" id="A0A7Y4NXH1"/>
<proteinExistence type="predicted"/>
<keyword evidence="2" id="KW-0472">Membrane</keyword>
<keyword evidence="2" id="KW-0812">Transmembrane</keyword>
<dbReference type="EMBL" id="JABFJV010000469">
    <property type="protein sequence ID" value="NOK39398.1"/>
    <property type="molecule type" value="Genomic_DNA"/>
</dbReference>
<keyword evidence="2" id="KW-1133">Transmembrane helix</keyword>
<evidence type="ECO:0000256" key="2">
    <source>
        <dbReference type="SAM" id="Phobius"/>
    </source>
</evidence>